<dbReference type="InterPro" id="IPR029149">
    <property type="entry name" value="Creatin/AminoP/Spt16_N"/>
</dbReference>
<dbReference type="InterPro" id="IPR050659">
    <property type="entry name" value="Peptidase_M24B"/>
</dbReference>
<dbReference type="PANTHER" id="PTHR46112">
    <property type="entry name" value="AMINOPEPTIDASE"/>
    <property type="match status" value="1"/>
</dbReference>
<sequence length="371" mass="40188">MDHERRRTDEARDRLRDHGADALVLSPGPEQQYLSGFGTEQSKRHTLLVVPAEGEPFFFLPAMFADGARAASWVETYHTWEDTDDPVDALRESFESHDLLGGDVLVNERMWSTFAQDLRTVAGGVDRAGEVLTPLRMTKDEAELDAIREASVIADDVSRAVRGLDLAGMTENEVVGEIEYRMRGEGGEGASFETIVASGPNSASPPYRAGHRELETGDPVILDFGSIVDGYLSDQTRTVVVGGEPPEGFVDAHETVIEAADAAVDAVEPGVRADEVDAAARAVIEDAGYGDCFPHVTGHGVGLDIHEPPFLIGGSYLEGWNHVELEPGMVFSIEPAIYTDAFGVRVEDLVVATEDGAERLNGSPRTWEPLE</sequence>
<proteinExistence type="predicted"/>
<dbReference type="SUPFAM" id="SSF53092">
    <property type="entry name" value="Creatinase/prolidase N-terminal domain"/>
    <property type="match status" value="1"/>
</dbReference>
<organism evidence="3 4">
    <name type="scientific">Halolamina litorea</name>
    <dbReference type="NCBI Taxonomy" id="1515593"/>
    <lineage>
        <taxon>Archaea</taxon>
        <taxon>Methanobacteriati</taxon>
        <taxon>Methanobacteriota</taxon>
        <taxon>Stenosarchaea group</taxon>
        <taxon>Halobacteria</taxon>
        <taxon>Halobacteriales</taxon>
        <taxon>Haloferacaceae</taxon>
    </lineage>
</organism>
<evidence type="ECO:0000313" key="3">
    <source>
        <dbReference type="EMBL" id="MFD1568958.1"/>
    </source>
</evidence>
<dbReference type="Pfam" id="PF00557">
    <property type="entry name" value="Peptidase_M24"/>
    <property type="match status" value="1"/>
</dbReference>
<dbReference type="InterPro" id="IPR000587">
    <property type="entry name" value="Creatinase_N"/>
</dbReference>
<dbReference type="Pfam" id="PF01321">
    <property type="entry name" value="Creatinase_N"/>
    <property type="match status" value="1"/>
</dbReference>
<dbReference type="RefSeq" id="WP_267644938.1">
    <property type="nucleotide sequence ID" value="NZ_JANHGR010000001.1"/>
</dbReference>
<protein>
    <submittedName>
        <fullName evidence="3">M24 family metallopeptidase</fullName>
    </submittedName>
</protein>
<evidence type="ECO:0000259" key="1">
    <source>
        <dbReference type="Pfam" id="PF00557"/>
    </source>
</evidence>
<dbReference type="Gene3D" id="3.40.350.10">
    <property type="entry name" value="Creatinase/prolidase N-terminal domain"/>
    <property type="match status" value="1"/>
</dbReference>
<dbReference type="PRINTS" id="PR00599">
    <property type="entry name" value="MAPEPTIDASE"/>
</dbReference>
<dbReference type="InterPro" id="IPR036005">
    <property type="entry name" value="Creatinase/aminopeptidase-like"/>
</dbReference>
<evidence type="ECO:0000259" key="2">
    <source>
        <dbReference type="Pfam" id="PF01321"/>
    </source>
</evidence>
<dbReference type="InterPro" id="IPR000994">
    <property type="entry name" value="Pept_M24"/>
</dbReference>
<evidence type="ECO:0000313" key="4">
    <source>
        <dbReference type="Proteomes" id="UP001597139"/>
    </source>
</evidence>
<dbReference type="AlphaFoldDB" id="A0ABD6BW91"/>
<feature type="domain" description="Creatinase N-terminal" evidence="2">
    <location>
        <begin position="7"/>
        <end position="101"/>
    </location>
</feature>
<accession>A0ABD6BW91</accession>
<dbReference type="InterPro" id="IPR001714">
    <property type="entry name" value="Pept_M24_MAP"/>
</dbReference>
<dbReference type="EMBL" id="JBHUCZ010000036">
    <property type="protein sequence ID" value="MFD1568958.1"/>
    <property type="molecule type" value="Genomic_DNA"/>
</dbReference>
<name>A0ABD6BW91_9EURY</name>
<reference evidence="3 4" key="1">
    <citation type="journal article" date="2019" name="Int. J. Syst. Evol. Microbiol.">
        <title>The Global Catalogue of Microorganisms (GCM) 10K type strain sequencing project: providing services to taxonomists for standard genome sequencing and annotation.</title>
        <authorList>
            <consortium name="The Broad Institute Genomics Platform"/>
            <consortium name="The Broad Institute Genome Sequencing Center for Infectious Disease"/>
            <person name="Wu L."/>
            <person name="Ma J."/>
        </authorList>
    </citation>
    <scope>NUCLEOTIDE SEQUENCE [LARGE SCALE GENOMIC DNA]</scope>
    <source>
        <strain evidence="3 4">CGMCC 1.12859</strain>
    </source>
</reference>
<dbReference type="SUPFAM" id="SSF55920">
    <property type="entry name" value="Creatinase/aminopeptidase"/>
    <property type="match status" value="1"/>
</dbReference>
<dbReference type="Gene3D" id="3.90.230.10">
    <property type="entry name" value="Creatinase/methionine aminopeptidase superfamily"/>
    <property type="match status" value="1"/>
</dbReference>
<keyword evidence="4" id="KW-1185">Reference proteome</keyword>
<dbReference type="PANTHER" id="PTHR46112:SF3">
    <property type="entry name" value="AMINOPEPTIDASE YPDF"/>
    <property type="match status" value="1"/>
</dbReference>
<comment type="caution">
    <text evidence="3">The sequence shown here is derived from an EMBL/GenBank/DDBJ whole genome shotgun (WGS) entry which is preliminary data.</text>
</comment>
<dbReference type="Proteomes" id="UP001597139">
    <property type="component" value="Unassembled WGS sequence"/>
</dbReference>
<gene>
    <name evidence="3" type="ORF">ACFSAU_15800</name>
</gene>
<feature type="domain" description="Peptidase M24" evidence="1">
    <location>
        <begin position="146"/>
        <end position="354"/>
    </location>
</feature>